<organism evidence="2 3">
    <name type="scientific">Podospora aff. communis PSN243</name>
    <dbReference type="NCBI Taxonomy" id="3040156"/>
    <lineage>
        <taxon>Eukaryota</taxon>
        <taxon>Fungi</taxon>
        <taxon>Dikarya</taxon>
        <taxon>Ascomycota</taxon>
        <taxon>Pezizomycotina</taxon>
        <taxon>Sordariomycetes</taxon>
        <taxon>Sordariomycetidae</taxon>
        <taxon>Sordariales</taxon>
        <taxon>Podosporaceae</taxon>
        <taxon>Podospora</taxon>
    </lineage>
</organism>
<accession>A0AAV9GVS5</accession>
<gene>
    <name evidence="2" type="ORF">QBC34DRAFT_423918</name>
</gene>
<feature type="region of interest" description="Disordered" evidence="1">
    <location>
        <begin position="85"/>
        <end position="171"/>
    </location>
</feature>
<dbReference type="AlphaFoldDB" id="A0AAV9GVS5"/>
<keyword evidence="3" id="KW-1185">Reference proteome</keyword>
<reference evidence="2" key="2">
    <citation type="submission" date="2023-05" db="EMBL/GenBank/DDBJ databases">
        <authorList>
            <consortium name="Lawrence Berkeley National Laboratory"/>
            <person name="Steindorff A."/>
            <person name="Hensen N."/>
            <person name="Bonometti L."/>
            <person name="Westerberg I."/>
            <person name="Brannstrom I.O."/>
            <person name="Guillou S."/>
            <person name="Cros-Aarteil S."/>
            <person name="Calhoun S."/>
            <person name="Haridas S."/>
            <person name="Kuo A."/>
            <person name="Mondo S."/>
            <person name="Pangilinan J."/>
            <person name="Riley R."/>
            <person name="Labutti K."/>
            <person name="Andreopoulos B."/>
            <person name="Lipzen A."/>
            <person name="Chen C."/>
            <person name="Yanf M."/>
            <person name="Daum C."/>
            <person name="Ng V."/>
            <person name="Clum A."/>
            <person name="Ohm R."/>
            <person name="Martin F."/>
            <person name="Silar P."/>
            <person name="Natvig D."/>
            <person name="Lalanne C."/>
            <person name="Gautier V."/>
            <person name="Ament-Velasquez S.L."/>
            <person name="Kruys A."/>
            <person name="Hutchinson M.I."/>
            <person name="Powell A.J."/>
            <person name="Barry K."/>
            <person name="Miller A.N."/>
            <person name="Grigoriev I.V."/>
            <person name="Debuchy R."/>
            <person name="Gladieux P."/>
            <person name="Thoren M.H."/>
            <person name="Johannesson H."/>
        </authorList>
    </citation>
    <scope>NUCLEOTIDE SEQUENCE</scope>
    <source>
        <strain evidence="2">PSN243</strain>
    </source>
</reference>
<evidence type="ECO:0000313" key="2">
    <source>
        <dbReference type="EMBL" id="KAK4451507.1"/>
    </source>
</evidence>
<reference evidence="2" key="1">
    <citation type="journal article" date="2023" name="Mol. Phylogenet. Evol.">
        <title>Genome-scale phylogeny and comparative genomics of the fungal order Sordariales.</title>
        <authorList>
            <person name="Hensen N."/>
            <person name="Bonometti L."/>
            <person name="Westerberg I."/>
            <person name="Brannstrom I.O."/>
            <person name="Guillou S."/>
            <person name="Cros-Aarteil S."/>
            <person name="Calhoun S."/>
            <person name="Haridas S."/>
            <person name="Kuo A."/>
            <person name="Mondo S."/>
            <person name="Pangilinan J."/>
            <person name="Riley R."/>
            <person name="LaButti K."/>
            <person name="Andreopoulos B."/>
            <person name="Lipzen A."/>
            <person name="Chen C."/>
            <person name="Yan M."/>
            <person name="Daum C."/>
            <person name="Ng V."/>
            <person name="Clum A."/>
            <person name="Steindorff A."/>
            <person name="Ohm R.A."/>
            <person name="Martin F."/>
            <person name="Silar P."/>
            <person name="Natvig D.O."/>
            <person name="Lalanne C."/>
            <person name="Gautier V."/>
            <person name="Ament-Velasquez S.L."/>
            <person name="Kruys A."/>
            <person name="Hutchinson M.I."/>
            <person name="Powell A.J."/>
            <person name="Barry K."/>
            <person name="Miller A.N."/>
            <person name="Grigoriev I.V."/>
            <person name="Debuchy R."/>
            <person name="Gladieux P."/>
            <person name="Hiltunen Thoren M."/>
            <person name="Johannesson H."/>
        </authorList>
    </citation>
    <scope>NUCLEOTIDE SEQUENCE</scope>
    <source>
        <strain evidence="2">PSN243</strain>
    </source>
</reference>
<proteinExistence type="predicted"/>
<evidence type="ECO:0000313" key="3">
    <source>
        <dbReference type="Proteomes" id="UP001321760"/>
    </source>
</evidence>
<evidence type="ECO:0000256" key="1">
    <source>
        <dbReference type="SAM" id="MobiDB-lite"/>
    </source>
</evidence>
<dbReference type="EMBL" id="MU865928">
    <property type="protein sequence ID" value="KAK4451507.1"/>
    <property type="molecule type" value="Genomic_DNA"/>
</dbReference>
<comment type="caution">
    <text evidence="2">The sequence shown here is derived from an EMBL/GenBank/DDBJ whole genome shotgun (WGS) entry which is preliminary data.</text>
</comment>
<feature type="compositionally biased region" description="Low complexity" evidence="1">
    <location>
        <begin position="114"/>
        <end position="125"/>
    </location>
</feature>
<dbReference type="Proteomes" id="UP001321760">
    <property type="component" value="Unassembled WGS sequence"/>
</dbReference>
<protein>
    <submittedName>
        <fullName evidence="2">Uncharacterized protein</fullName>
    </submittedName>
</protein>
<sequence length="348" mass="38794">MGRFWKALCQIWVSSPPVPSPATCLGFASDEDRVPTPPALVTESQTTNNIHKLLDSDITFFVPYPSPKPEATDKPVEGITVQKADRPRTALKTENIHRTNQPPSERSKAHSRDSAAAASLQAVLAKSTRYQQTMAPERARPNQGGYRSFAPMESPKPAQEQYDYDSSPEHTCLESSKPSQFLGFFGNPWFNTPVHTMQYQLGLKKSLVSRAVADLVQLHDQYAGYLMRTGRPVNQMGGRQGAFTAETVATVLHRWGRQQHADLHLSLGIHEGYVVFVDGHDGPKTNDADSVTVWIYCESYTQTHDHESYNRLSVFKGLRSVESQLATTALVRRLTYQSSEAVVMGWSE</sequence>
<name>A0AAV9GVS5_9PEZI</name>